<dbReference type="GO" id="GO:0022857">
    <property type="term" value="F:transmembrane transporter activity"/>
    <property type="evidence" value="ECO:0007669"/>
    <property type="project" value="TreeGrafter"/>
</dbReference>
<feature type="compositionally biased region" description="Low complexity" evidence="6">
    <location>
        <begin position="74"/>
        <end position="83"/>
    </location>
</feature>
<keyword evidence="3 7" id="KW-0812">Transmembrane</keyword>
<dbReference type="AlphaFoldDB" id="A0A261EY54"/>
<comment type="caution">
    <text evidence="9">The sequence shown here is derived from an EMBL/GenBank/DDBJ whole genome shotgun (WGS) entry which is preliminary data.</text>
</comment>
<feature type="transmembrane region" description="Helical" evidence="7">
    <location>
        <begin position="402"/>
        <end position="428"/>
    </location>
</feature>
<keyword evidence="2" id="KW-1003">Cell membrane</keyword>
<dbReference type="Proteomes" id="UP000216725">
    <property type="component" value="Unassembled WGS sequence"/>
</dbReference>
<proteinExistence type="predicted"/>
<evidence type="ECO:0000256" key="6">
    <source>
        <dbReference type="SAM" id="MobiDB-lite"/>
    </source>
</evidence>
<dbReference type="RefSeq" id="WP_245834889.1">
    <property type="nucleotide sequence ID" value="NZ_MWWR01000006.1"/>
</dbReference>
<dbReference type="GO" id="GO:0005886">
    <property type="term" value="C:plasma membrane"/>
    <property type="evidence" value="ECO:0007669"/>
    <property type="project" value="UniProtKB-SubCell"/>
</dbReference>
<dbReference type="PANTHER" id="PTHR30572">
    <property type="entry name" value="MEMBRANE COMPONENT OF TRANSPORTER-RELATED"/>
    <property type="match status" value="1"/>
</dbReference>
<evidence type="ECO:0000256" key="4">
    <source>
        <dbReference type="ARBA" id="ARBA00022989"/>
    </source>
</evidence>
<feature type="region of interest" description="Disordered" evidence="6">
    <location>
        <begin position="461"/>
        <end position="519"/>
    </location>
</feature>
<feature type="compositionally biased region" description="Low complexity" evidence="6">
    <location>
        <begin position="466"/>
        <end position="511"/>
    </location>
</feature>
<evidence type="ECO:0000256" key="3">
    <source>
        <dbReference type="ARBA" id="ARBA00022692"/>
    </source>
</evidence>
<keyword evidence="10" id="KW-1185">Reference proteome</keyword>
<feature type="region of interest" description="Disordered" evidence="6">
    <location>
        <begin position="67"/>
        <end position="88"/>
    </location>
</feature>
<evidence type="ECO:0000256" key="1">
    <source>
        <dbReference type="ARBA" id="ARBA00004651"/>
    </source>
</evidence>
<feature type="compositionally biased region" description="Low complexity" evidence="6">
    <location>
        <begin position="133"/>
        <end position="151"/>
    </location>
</feature>
<dbReference type="Pfam" id="PF02687">
    <property type="entry name" value="FtsX"/>
    <property type="match status" value="1"/>
</dbReference>
<keyword evidence="5 7" id="KW-0472">Membrane</keyword>
<feature type="transmembrane region" description="Helical" evidence="7">
    <location>
        <begin position="362"/>
        <end position="382"/>
    </location>
</feature>
<dbReference type="EMBL" id="MWWR01000006">
    <property type="protein sequence ID" value="OZG51767.1"/>
    <property type="molecule type" value="Genomic_DNA"/>
</dbReference>
<comment type="subcellular location">
    <subcellularLocation>
        <location evidence="1">Cell membrane</location>
        <topology evidence="1">Multi-pass membrane protein</topology>
    </subcellularLocation>
</comment>
<evidence type="ECO:0000256" key="7">
    <source>
        <dbReference type="SAM" id="Phobius"/>
    </source>
</evidence>
<dbReference type="InterPro" id="IPR050250">
    <property type="entry name" value="Macrolide_Exporter_MacB"/>
</dbReference>
<name>A0A261EY54_9BIFI</name>
<reference evidence="9 10" key="1">
    <citation type="journal article" date="2017" name="BMC Genomics">
        <title>Comparative genomic and phylogenomic analyses of the Bifidobacteriaceae family.</title>
        <authorList>
            <person name="Lugli G.A."/>
            <person name="Milani C."/>
            <person name="Turroni F."/>
            <person name="Duranti S."/>
            <person name="Mancabelli L."/>
            <person name="Mangifesta M."/>
            <person name="Ferrario C."/>
            <person name="Modesto M."/>
            <person name="Mattarelli P."/>
            <person name="Jiri K."/>
            <person name="van Sinderen D."/>
            <person name="Ventura M."/>
        </authorList>
    </citation>
    <scope>NUCLEOTIDE SEQUENCE [LARGE SCALE GENOMIC DNA]</scope>
    <source>
        <strain evidence="9 10">DSM 24742</strain>
    </source>
</reference>
<feature type="compositionally biased region" description="Gly residues" evidence="6">
    <location>
        <begin position="152"/>
        <end position="169"/>
    </location>
</feature>
<feature type="transmembrane region" description="Helical" evidence="7">
    <location>
        <begin position="16"/>
        <end position="38"/>
    </location>
</feature>
<accession>A0A261EY54</accession>
<protein>
    <submittedName>
        <fullName evidence="9">ABC transporter permease</fullName>
    </submittedName>
</protein>
<evidence type="ECO:0000256" key="2">
    <source>
        <dbReference type="ARBA" id="ARBA00022475"/>
    </source>
</evidence>
<evidence type="ECO:0000313" key="9">
    <source>
        <dbReference type="EMBL" id="OZG51767.1"/>
    </source>
</evidence>
<feature type="domain" description="ABC3 transporter permease C-terminal" evidence="8">
    <location>
        <begin position="362"/>
        <end position="432"/>
    </location>
</feature>
<dbReference type="PANTHER" id="PTHR30572:SF9">
    <property type="entry name" value="ABC TRANSPORTER PERMEASE PROTEIN"/>
    <property type="match status" value="1"/>
</dbReference>
<feature type="region of interest" description="Disordered" evidence="6">
    <location>
        <begin position="126"/>
        <end position="169"/>
    </location>
</feature>
<evidence type="ECO:0000256" key="5">
    <source>
        <dbReference type="ARBA" id="ARBA00023136"/>
    </source>
</evidence>
<keyword evidence="4 7" id="KW-1133">Transmembrane helix</keyword>
<gene>
    <name evidence="9" type="ORF">PSRA_0847</name>
</gene>
<sequence>MIFDNAWRSTRRRKGYSILLIVVFTIITAAVVVSLAIMQAANSAKTTGLANQTVTATISMNRSQVIKDAGGTGTDTTDSSSARDAAREAMSDMQLSLSDYETYASAAGSLLKSTYYSETAGLTAVDGQAEPVSSSSSSSGSGSSGDSAAAGQPGGQGGDMGDMGGGAGGMASSSDFTLVGLSSDEALSSLGITVSDGQAVVTGTSGTVTDSDDSDGDTSTHDAMVTDEFAELNGLSVGDTFVAADSSGNQITFTIVGTYTSTGGDSGSAGPGGAGGMGGSSSDRIIVSMATLTSLGLDADTSSDTTISYTYVLGSGADYDAFVQACSDAGLSDSYQVQSSDVENYENSIEPLLNLSKFAKTLLVVVLALGAVMLIAMTLFSIRTRTYEMGVMTAMGMHKRTVAAQMVVETVIVAVIGLVLGTCIGAVASVPVSNKLLESEVSSAQAESTQQVRNFGRELKGGAAPGGASSASASASASGEAGASSDSAASSDATASSDASAPDSGAAPQQPGGNGPMGRMTSYVSTVNASVNLATVGLAALAILVLALLAGLVGVIWVLRYEPLQILADRS</sequence>
<evidence type="ECO:0000313" key="10">
    <source>
        <dbReference type="Proteomes" id="UP000216725"/>
    </source>
</evidence>
<feature type="transmembrane region" description="Helical" evidence="7">
    <location>
        <begin position="533"/>
        <end position="559"/>
    </location>
</feature>
<organism evidence="9 10">
    <name type="scientific">Pseudoscardovia radai</name>
    <dbReference type="NCBI Taxonomy" id="987066"/>
    <lineage>
        <taxon>Bacteria</taxon>
        <taxon>Bacillati</taxon>
        <taxon>Actinomycetota</taxon>
        <taxon>Actinomycetes</taxon>
        <taxon>Bifidobacteriales</taxon>
        <taxon>Bifidobacteriaceae</taxon>
        <taxon>Pseudoscardovia</taxon>
    </lineage>
</organism>
<evidence type="ECO:0000259" key="8">
    <source>
        <dbReference type="Pfam" id="PF02687"/>
    </source>
</evidence>
<dbReference type="InterPro" id="IPR003838">
    <property type="entry name" value="ABC3_permease_C"/>
</dbReference>